<dbReference type="RefSeq" id="YP_009639637.1">
    <property type="nucleotide sequence ID" value="NC_042353.1"/>
</dbReference>
<organism evidence="1 2">
    <name type="scientific">Salinibacter phage SRUTV-1</name>
    <dbReference type="NCBI Taxonomy" id="2684227"/>
    <lineage>
        <taxon>Viruses</taxon>
        <taxon>Duplodnaviria</taxon>
        <taxon>Heunggongvirae</taxon>
        <taxon>Uroviricota</taxon>
        <taxon>Caudoviricetes</taxon>
        <taxon>Kairosalinivirus</taxon>
        <taxon>Kairosalinivirus SRUTV1</taxon>
    </lineage>
</organism>
<sequence length="154" mass="16338">MALSNLDKQAENIEGDIMDAFIDDAGTLQSLGILQDATVSFSPVTQDADVANRQKVIAVDVEVNLVMQQTTDNELSALKDVVSPTGKGHTLKLTKTPTAEGSAASANGYEFVNTFPRFEGEFDGSGEGSTFTVMFGGRVLPSELSDPSTIKFEA</sequence>
<name>A0A2D3FAI4_9CAUD</name>
<reference evidence="1 2" key="1">
    <citation type="journal article" date="2018" name="ISME J.">
        <title>Characterization of ecologically diverse viruses infecting co-occurring strains of cosmopolitan hyperhalophilic Bacteroidetes.</title>
        <authorList>
            <person name="Villamor J."/>
            <person name="Ramos-Barbero M.D."/>
            <person name="Gonzalez-Torres P."/>
            <person name="Gabaldon T."/>
            <person name="Rossello-Mora R."/>
            <person name="Meseguer I."/>
            <person name="Martinez-Garcia M."/>
            <person name="Santos F."/>
            <person name="Anton J."/>
        </authorList>
    </citation>
    <scope>NUCLEOTIDE SEQUENCE [LARGE SCALE GENOMIC DNA]</scope>
    <source>
        <strain evidence="1">SRUTV-1</strain>
    </source>
</reference>
<accession>A0A2D3FAI4</accession>
<dbReference type="EMBL" id="MF629150">
    <property type="protein sequence ID" value="ATU47024.1"/>
    <property type="molecule type" value="Genomic_DNA"/>
</dbReference>
<evidence type="ECO:0000313" key="1">
    <source>
        <dbReference type="EMBL" id="ATU47024.1"/>
    </source>
</evidence>
<protein>
    <submittedName>
        <fullName evidence="1">Uncharacterized protein</fullName>
    </submittedName>
</protein>
<keyword evidence="2" id="KW-1185">Reference proteome</keyword>
<proteinExistence type="predicted"/>
<dbReference type="GeneID" id="40236435"/>
<evidence type="ECO:0000313" key="2">
    <source>
        <dbReference type="Proteomes" id="UP000262103"/>
    </source>
</evidence>
<dbReference type="Proteomes" id="UP000262103">
    <property type="component" value="Segment"/>
</dbReference>
<dbReference type="KEGG" id="vg:40236435"/>